<keyword evidence="3" id="KW-1185">Reference proteome</keyword>
<gene>
    <name evidence="2" type="ORF">NRO40_22495</name>
</gene>
<feature type="compositionally biased region" description="Basic residues" evidence="1">
    <location>
        <begin position="12"/>
        <end position="23"/>
    </location>
</feature>
<accession>A0ABY5NG04</accession>
<protein>
    <submittedName>
        <fullName evidence="2">Uncharacterized protein</fullName>
    </submittedName>
</protein>
<feature type="region of interest" description="Disordered" evidence="1">
    <location>
        <begin position="1"/>
        <end position="95"/>
    </location>
</feature>
<proteinExistence type="predicted"/>
<feature type="compositionally biased region" description="Basic residues" evidence="1">
    <location>
        <begin position="70"/>
        <end position="82"/>
    </location>
</feature>
<dbReference type="EMBL" id="CP102332">
    <property type="protein sequence ID" value="UUS34962.1"/>
    <property type="molecule type" value="Genomic_DNA"/>
</dbReference>
<dbReference type="Proteomes" id="UP001060150">
    <property type="component" value="Chromosome"/>
</dbReference>
<evidence type="ECO:0000313" key="3">
    <source>
        <dbReference type="Proteomes" id="UP001060150"/>
    </source>
</evidence>
<sequence length="95" mass="10571">MDREPDAGAVRPRTRLPASRRPHGANPRGGARRRADRSGRTRLPGPDRRVRRRAVGGPQDDAVPQVGWARRARRGRPRPRGRGRLDPTRHGHTGG</sequence>
<organism evidence="2 3">
    <name type="scientific">Streptomyces changanensis</name>
    <dbReference type="NCBI Taxonomy" id="2964669"/>
    <lineage>
        <taxon>Bacteria</taxon>
        <taxon>Bacillati</taxon>
        <taxon>Actinomycetota</taxon>
        <taxon>Actinomycetes</taxon>
        <taxon>Kitasatosporales</taxon>
        <taxon>Streptomycetaceae</taxon>
        <taxon>Streptomyces</taxon>
    </lineage>
</organism>
<evidence type="ECO:0000313" key="2">
    <source>
        <dbReference type="EMBL" id="UUS34962.1"/>
    </source>
</evidence>
<evidence type="ECO:0000256" key="1">
    <source>
        <dbReference type="SAM" id="MobiDB-lite"/>
    </source>
</evidence>
<reference evidence="2" key="1">
    <citation type="submission" date="2022-08" db="EMBL/GenBank/DDBJ databases">
        <title>Streptomyces changanensis sp. nov., an actinomycete isolated from soil.</title>
        <authorList>
            <person name="Wu H."/>
            <person name="Han L."/>
        </authorList>
    </citation>
    <scope>NUCLEOTIDE SEQUENCE</scope>
    <source>
        <strain evidence="2">HL-66</strain>
    </source>
</reference>
<name>A0ABY5NG04_9ACTN</name>